<accession>A0ABX5H5J9</accession>
<comment type="cofactor">
    <cofactor evidence="2">
        <name>pyridoxal 5'-phosphate</name>
        <dbReference type="ChEBI" id="CHEBI:597326"/>
    </cofactor>
</comment>
<dbReference type="PANTHER" id="PTHR43795:SF2">
    <property type="entry name" value="BIFUNCTIONAL ASPARTATE AMINOTRANSFERASE AND GLUTAMATE_ASPARTATE-PREPHENATE AMINOTRANSFERASE"/>
    <property type="match status" value="1"/>
</dbReference>
<dbReference type="InterPro" id="IPR022518">
    <property type="entry name" value="Aspartate_4-decarboxylase"/>
</dbReference>
<dbReference type="Proteomes" id="UP000240989">
    <property type="component" value="Unassembled WGS sequence"/>
</dbReference>
<dbReference type="CDD" id="cd00609">
    <property type="entry name" value="AAT_like"/>
    <property type="match status" value="1"/>
</dbReference>
<dbReference type="NCBIfam" id="NF006755">
    <property type="entry name" value="PRK09275.1"/>
    <property type="match status" value="1"/>
</dbReference>
<dbReference type="EMBL" id="PYOU01000005">
    <property type="protein sequence ID" value="PSX11064.1"/>
    <property type="molecule type" value="Genomic_DNA"/>
</dbReference>
<evidence type="ECO:0000256" key="2">
    <source>
        <dbReference type="RuleBase" id="RU000481"/>
    </source>
</evidence>
<dbReference type="Gene3D" id="3.40.640.10">
    <property type="entry name" value="Type I PLP-dependent aspartate aminotransferase-like (Major domain)"/>
    <property type="match status" value="1"/>
</dbReference>
<keyword evidence="2" id="KW-0032">Aminotransferase</keyword>
<dbReference type="NCBIfam" id="TIGR03801">
    <property type="entry name" value="asp_4_decarbox"/>
    <property type="match status" value="1"/>
</dbReference>
<keyword evidence="2" id="KW-0808">Transferase</keyword>
<dbReference type="InterPro" id="IPR015421">
    <property type="entry name" value="PyrdxlP-dep_Trfase_major"/>
</dbReference>
<protein>
    <recommendedName>
        <fullName evidence="2">Aminotransferase</fullName>
        <ecNumber evidence="2">2.6.1.-</ecNumber>
    </recommendedName>
</protein>
<dbReference type="PANTHER" id="PTHR43795">
    <property type="entry name" value="BIFUNCTIONAL ASPARTATE AMINOTRANSFERASE AND GLUTAMATE/ASPARTATE-PREPHENATE AMINOTRANSFERASE-RELATED"/>
    <property type="match status" value="1"/>
</dbReference>
<dbReference type="PROSITE" id="PS00105">
    <property type="entry name" value="AA_TRANSFER_CLASS_1"/>
    <property type="match status" value="1"/>
</dbReference>
<comment type="similarity">
    <text evidence="2">Belongs to the class-I pyridoxal-phosphate-dependent aminotransferase family.</text>
</comment>
<name>A0ABX5H5J9_PHOAN</name>
<keyword evidence="1" id="KW-0663">Pyridoxal phosphate</keyword>
<dbReference type="RefSeq" id="WP_045152565.1">
    <property type="nucleotide sequence ID" value="NZ_JZSW01000005.1"/>
</dbReference>
<dbReference type="EC" id="2.6.1.-" evidence="2"/>
<dbReference type="InterPro" id="IPR004838">
    <property type="entry name" value="NHTrfase_class1_PyrdxlP-BS"/>
</dbReference>
<sequence>MNALDEQKISQLSPFEIKNTLLTLASSHSDIALINAGRGNPNWIATLPREAFFQLGLFALSEANLKFKNYDNFGGTADKLGIFQRLQQFCFKTENQNSHGLTFLLNAIDYLKTNQAINPDEILFEWTNGVLGDNYPIPDRMLKHAESIVQQYLNSTLCDNQNALPQSPFDLFSVEGGTAAIVYIFNTLKSNRLLCAGDSIAIATPVFTPYIEIPDLEDYALNRIEIEASEDLIWQISDTELDKLLDPNIRALFVTNPSNPPSVKLSDETLTKIANIVKQRPDLIIITDDVYGTFADNFTSLAMIVPHNTILVYSFSKYFGATGWRLGVIGIQPDNILDELLSKQSDKIKHTLFERYKNINLDPNGMKFIDRLVSDSRAVALNHTAGLSTPQQIQMSLFAVFSLMDNEQQYKQDAKNIIRDRYHHLMEQMKDTPVIAEGNPNGVFYYVEIDIARIAKDLYGEKFLTWLTNNYNALDFVVRLAQESAIIVMPGAGFDAPQWSIRISLANLDNEKYDTLMEHINSVLISYHDKFND</sequence>
<organism evidence="4 5">
    <name type="scientific">Photobacterium angustum</name>
    <dbReference type="NCBI Taxonomy" id="661"/>
    <lineage>
        <taxon>Bacteria</taxon>
        <taxon>Pseudomonadati</taxon>
        <taxon>Pseudomonadota</taxon>
        <taxon>Gammaproteobacteria</taxon>
        <taxon>Vibrionales</taxon>
        <taxon>Vibrionaceae</taxon>
        <taxon>Photobacterium</taxon>
    </lineage>
</organism>
<gene>
    <name evidence="4" type="ORF">C0W27_07800</name>
</gene>
<dbReference type="SUPFAM" id="SSF53383">
    <property type="entry name" value="PLP-dependent transferases"/>
    <property type="match status" value="1"/>
</dbReference>
<reference evidence="4 5" key="1">
    <citation type="submission" date="2018-01" db="EMBL/GenBank/DDBJ databases">
        <title>Whole genome sequencing of Histamine producing bacteria.</title>
        <authorList>
            <person name="Butler K."/>
        </authorList>
    </citation>
    <scope>NUCLEOTIDE SEQUENCE [LARGE SCALE GENOMIC DNA]</scope>
    <source>
        <strain evidence="4 5">A6-1</strain>
    </source>
</reference>
<dbReference type="Gene3D" id="3.90.1150.10">
    <property type="entry name" value="Aspartate Aminotransferase, domain 1"/>
    <property type="match status" value="1"/>
</dbReference>
<dbReference type="Pfam" id="PF00155">
    <property type="entry name" value="Aminotran_1_2"/>
    <property type="match status" value="1"/>
</dbReference>
<dbReference type="InterPro" id="IPR050478">
    <property type="entry name" value="Ethylene_sulfur-biosynth"/>
</dbReference>
<feature type="domain" description="Aminotransferase class I/classII large" evidence="3">
    <location>
        <begin position="161"/>
        <end position="520"/>
    </location>
</feature>
<proteinExistence type="inferred from homology"/>
<dbReference type="Gene3D" id="1.10.20.110">
    <property type="match status" value="1"/>
</dbReference>
<dbReference type="InterPro" id="IPR015422">
    <property type="entry name" value="PyrdxlP-dep_Trfase_small"/>
</dbReference>
<dbReference type="InterPro" id="IPR004839">
    <property type="entry name" value="Aminotransferase_I/II_large"/>
</dbReference>
<keyword evidence="5" id="KW-1185">Reference proteome</keyword>
<dbReference type="InterPro" id="IPR015424">
    <property type="entry name" value="PyrdxlP-dep_Trfase"/>
</dbReference>
<evidence type="ECO:0000256" key="1">
    <source>
        <dbReference type="ARBA" id="ARBA00022898"/>
    </source>
</evidence>
<evidence type="ECO:0000313" key="4">
    <source>
        <dbReference type="EMBL" id="PSX11064.1"/>
    </source>
</evidence>
<evidence type="ECO:0000259" key="3">
    <source>
        <dbReference type="Pfam" id="PF00155"/>
    </source>
</evidence>
<evidence type="ECO:0000313" key="5">
    <source>
        <dbReference type="Proteomes" id="UP000240989"/>
    </source>
</evidence>
<comment type="caution">
    <text evidence="4">The sequence shown here is derived from an EMBL/GenBank/DDBJ whole genome shotgun (WGS) entry which is preliminary data.</text>
</comment>